<dbReference type="PANTHER" id="PTHR11635:SF152">
    <property type="entry name" value="CAMP-DEPENDENT PROTEIN KINASE TYPE I REGULATORY SUBUNIT-RELATED"/>
    <property type="match status" value="1"/>
</dbReference>
<feature type="compositionally biased region" description="Basic and acidic residues" evidence="1">
    <location>
        <begin position="279"/>
        <end position="291"/>
    </location>
</feature>
<feature type="domain" description="Cyclic nucleotide-binding" evidence="2">
    <location>
        <begin position="437"/>
        <end position="550"/>
    </location>
</feature>
<proteinExistence type="predicted"/>
<comment type="caution">
    <text evidence="3">The sequence shown here is derived from an EMBL/GenBank/DDBJ whole genome shotgun (WGS) entry which is preliminary data.</text>
</comment>
<feature type="region of interest" description="Disordered" evidence="1">
    <location>
        <begin position="121"/>
        <end position="165"/>
    </location>
</feature>
<name>A0A2G6K7S1_9BACT</name>
<dbReference type="Pfam" id="PF00027">
    <property type="entry name" value="cNMP_binding"/>
    <property type="match status" value="1"/>
</dbReference>
<dbReference type="GO" id="GO:0030552">
    <property type="term" value="F:cAMP binding"/>
    <property type="evidence" value="ECO:0007669"/>
    <property type="project" value="TreeGrafter"/>
</dbReference>
<dbReference type="Gene3D" id="2.60.120.10">
    <property type="entry name" value="Jelly Rolls"/>
    <property type="match status" value="2"/>
</dbReference>
<dbReference type="InterPro" id="IPR000595">
    <property type="entry name" value="cNMP-bd_dom"/>
</dbReference>
<dbReference type="PRINTS" id="PR00103">
    <property type="entry name" value="CAMPKINASE"/>
</dbReference>
<dbReference type="InterPro" id="IPR011990">
    <property type="entry name" value="TPR-like_helical_dom_sf"/>
</dbReference>
<feature type="compositionally biased region" description="Basic and acidic residues" evidence="1">
    <location>
        <begin position="257"/>
        <end position="269"/>
    </location>
</feature>
<dbReference type="CDD" id="cd00038">
    <property type="entry name" value="CAP_ED"/>
    <property type="match status" value="2"/>
</dbReference>
<evidence type="ECO:0000259" key="2">
    <source>
        <dbReference type="PROSITE" id="PS50042"/>
    </source>
</evidence>
<evidence type="ECO:0000256" key="1">
    <source>
        <dbReference type="SAM" id="MobiDB-lite"/>
    </source>
</evidence>
<dbReference type="GO" id="GO:0005829">
    <property type="term" value="C:cytosol"/>
    <property type="evidence" value="ECO:0007669"/>
    <property type="project" value="TreeGrafter"/>
</dbReference>
<dbReference type="SUPFAM" id="SSF51206">
    <property type="entry name" value="cAMP-binding domain-like"/>
    <property type="match status" value="2"/>
</dbReference>
<protein>
    <recommendedName>
        <fullName evidence="2">Cyclic nucleotide-binding domain-containing protein</fullName>
    </recommendedName>
</protein>
<dbReference type="Gene3D" id="1.25.40.10">
    <property type="entry name" value="Tetratricopeptide repeat domain"/>
    <property type="match status" value="1"/>
</dbReference>
<dbReference type="PROSITE" id="PS50042">
    <property type="entry name" value="CNMP_BINDING_3"/>
    <property type="match status" value="2"/>
</dbReference>
<dbReference type="Proteomes" id="UP000230821">
    <property type="component" value="Unassembled WGS sequence"/>
</dbReference>
<sequence length="579" mass="65383">MIRDFKKFVGLKADEEIEIQKYKQMLKNMSVPSPDVHMKIGRLQEKLRQKDAAIAEYETAVRWYTEAEETVGVLVASKLIARLNPNHHDALANIAFIELQQGIKLTDKEFAEFLQNLGQPLQRSQKKGAGSGEVAENSAPPAKSRLALSRKRARAKKDASDPNFQARRQSLVDLIEGNLDVEEQTNTSFDFARQSPANTIEQEITEKGISRDLKGEDEQEISELADSPDMSFLDLTQHRMPGDVIEHDVTPGLPLEDVSRHDAPPHTEEQSLNAPAQNERSESTHHDDRSLSLREMVPRLQECPFLAKLSRAELDLLIEKSFLQTWTADSPIIQQAAHQRSLCLVLAGEVDVRIGCQEFPDSASTMSLYADNFWGEHSFLGQTDILCSAVAVTESLILQIPFSVLAPLAKKYPSLLGMLKKECKRRCFYPFLERIALFKDVTASEKHCIAEYLFTEHAVKGQKIIEEGEVDESLYFIKSGRVEVHTTLVERGELQVLQVEQEYIPLATLEAGDFFGEGAFFTHEPRSATISALTDVELLKLPTRHIKAVIQHYPQVEDILRQYHEQRVASTMRILQKCL</sequence>
<evidence type="ECO:0000313" key="4">
    <source>
        <dbReference type="Proteomes" id="UP000230821"/>
    </source>
</evidence>
<feature type="domain" description="Cyclic nucleotide-binding" evidence="2">
    <location>
        <begin position="305"/>
        <end position="400"/>
    </location>
</feature>
<organism evidence="3 4">
    <name type="scientific">candidate division KSB3 bacterium</name>
    <dbReference type="NCBI Taxonomy" id="2044937"/>
    <lineage>
        <taxon>Bacteria</taxon>
        <taxon>candidate division KSB3</taxon>
    </lineage>
</organism>
<dbReference type="GO" id="GO:0004862">
    <property type="term" value="F:cAMP-dependent protein kinase inhibitor activity"/>
    <property type="evidence" value="ECO:0007669"/>
    <property type="project" value="TreeGrafter"/>
</dbReference>
<dbReference type="AlphaFoldDB" id="A0A2G6K7S1"/>
<dbReference type="SMART" id="SM00100">
    <property type="entry name" value="cNMP"/>
    <property type="match status" value="2"/>
</dbReference>
<dbReference type="GO" id="GO:0005952">
    <property type="term" value="C:cAMP-dependent protein kinase complex"/>
    <property type="evidence" value="ECO:0007669"/>
    <property type="project" value="InterPro"/>
</dbReference>
<gene>
    <name evidence="3" type="ORF">CSA56_17550</name>
</gene>
<reference evidence="3 4" key="1">
    <citation type="submission" date="2017-10" db="EMBL/GenBank/DDBJ databases">
        <title>Novel microbial diversity and functional potential in the marine mammal oral microbiome.</title>
        <authorList>
            <person name="Dudek N.K."/>
            <person name="Sun C.L."/>
            <person name="Burstein D."/>
            <person name="Kantor R.S."/>
            <person name="Aliaga Goltsman D.S."/>
            <person name="Bik E.M."/>
            <person name="Thomas B.C."/>
            <person name="Banfield J.F."/>
            <person name="Relman D.A."/>
        </authorList>
    </citation>
    <scope>NUCLEOTIDE SEQUENCE [LARGE SCALE GENOMIC DNA]</scope>
    <source>
        <strain evidence="3">DOLJORAL78_47_16</strain>
    </source>
</reference>
<dbReference type="PANTHER" id="PTHR11635">
    <property type="entry name" value="CAMP-DEPENDENT PROTEIN KINASE REGULATORY CHAIN"/>
    <property type="match status" value="1"/>
</dbReference>
<accession>A0A2G6K7S1</accession>
<dbReference type="EMBL" id="PDSK01000132">
    <property type="protein sequence ID" value="PIE31701.1"/>
    <property type="molecule type" value="Genomic_DNA"/>
</dbReference>
<dbReference type="InterPro" id="IPR014710">
    <property type="entry name" value="RmlC-like_jellyroll"/>
</dbReference>
<feature type="region of interest" description="Disordered" evidence="1">
    <location>
        <begin position="247"/>
        <end position="291"/>
    </location>
</feature>
<dbReference type="GO" id="GO:0034236">
    <property type="term" value="F:protein kinase A catalytic subunit binding"/>
    <property type="evidence" value="ECO:0007669"/>
    <property type="project" value="TreeGrafter"/>
</dbReference>
<dbReference type="InterPro" id="IPR018490">
    <property type="entry name" value="cNMP-bd_dom_sf"/>
</dbReference>
<dbReference type="InterPro" id="IPR050503">
    <property type="entry name" value="cAMP-dep_PK_reg_su-like"/>
</dbReference>
<evidence type="ECO:0000313" key="3">
    <source>
        <dbReference type="EMBL" id="PIE31701.1"/>
    </source>
</evidence>